<feature type="transmembrane region" description="Helical" evidence="7">
    <location>
        <begin position="153"/>
        <end position="173"/>
    </location>
</feature>
<feature type="transmembrane region" description="Helical" evidence="7">
    <location>
        <begin position="349"/>
        <end position="367"/>
    </location>
</feature>
<evidence type="ECO:0000256" key="5">
    <source>
        <dbReference type="ARBA" id="ARBA00022989"/>
    </source>
</evidence>
<keyword evidence="2" id="KW-0813">Transport</keyword>
<sequence length="526" mass="57149">MAGAAVPAQDGSAAEPLRDVPRFAVGNHRLLVFGTMLAALMQVLDSTIANVALPHMQSVLGAQPDTITWVLTSYIIASAVALPTTGWLSGRIGARRLFLLSTAGFVVASMLCGMAWNLEVMVLFRCLQGVSGAFILPLSQSSMLDATKPSKQATIMAVWSFGVIIGPIIGPVLGGYLTEYSNWRWIFYVNVPLGALAFAILYAQLPTAPKVKRPFDWTGFLLVAVALTALQMLLDRGHQIDWFHATESWIYVAIIASCVWMAVIHFCTALHPLFDRLLFADLNYNIALVFMVVTGIVMYANMALLPPMMQTLLGYNVIDTGMLLVPRSVGSLVSMQLAGWLVRRGVDARILVSLGTLLLAYSLYMMAGWSLDIGQHEIIVSGVIMGLGVGFVFLPINVAAFTTLKPQLRAEGSSLLNLFRSVGSSIGISIMTALFARNVQVSHSDLAQHVSGNVGGMIDLSTVDRYQSIADAGLYMIDGEINRQAAMIAYIDDFYLMMWFALATLPLILFMKIKAGPRYVPEDTGH</sequence>
<reference evidence="9 10" key="1">
    <citation type="submission" date="2013-09" db="EMBL/GenBank/DDBJ databases">
        <title>Whole genome shotgun sequence of Novosphingobium tardaugens NBRC 16725.</title>
        <authorList>
            <person name="Isaki S."/>
            <person name="Hosoyama A."/>
            <person name="Tsuchikane K."/>
            <person name="Katsumata H."/>
            <person name="Ando Y."/>
            <person name="Yamazaki S."/>
            <person name="Fujita N."/>
        </authorList>
    </citation>
    <scope>NUCLEOTIDE SEQUENCE [LARGE SCALE GENOMIC DNA]</scope>
    <source>
        <strain evidence="9 10">NBRC 16725</strain>
    </source>
</reference>
<evidence type="ECO:0000313" key="10">
    <source>
        <dbReference type="Proteomes" id="UP000016568"/>
    </source>
</evidence>
<dbReference type="SUPFAM" id="SSF103473">
    <property type="entry name" value="MFS general substrate transporter"/>
    <property type="match status" value="1"/>
</dbReference>
<evidence type="ECO:0000256" key="2">
    <source>
        <dbReference type="ARBA" id="ARBA00022448"/>
    </source>
</evidence>
<dbReference type="GO" id="GO:0022857">
    <property type="term" value="F:transmembrane transporter activity"/>
    <property type="evidence" value="ECO:0007669"/>
    <property type="project" value="InterPro"/>
</dbReference>
<evidence type="ECO:0000256" key="1">
    <source>
        <dbReference type="ARBA" id="ARBA00004651"/>
    </source>
</evidence>
<feature type="transmembrane region" description="Helical" evidence="7">
    <location>
        <begin position="185"/>
        <end position="203"/>
    </location>
</feature>
<feature type="transmembrane region" description="Helical" evidence="7">
    <location>
        <begin position="249"/>
        <end position="270"/>
    </location>
</feature>
<gene>
    <name evidence="9" type="ORF">NT2_02_03670</name>
</gene>
<feature type="transmembrane region" description="Helical" evidence="7">
    <location>
        <begin position="97"/>
        <end position="116"/>
    </location>
</feature>
<evidence type="ECO:0000259" key="8">
    <source>
        <dbReference type="PROSITE" id="PS50850"/>
    </source>
</evidence>
<evidence type="ECO:0000256" key="3">
    <source>
        <dbReference type="ARBA" id="ARBA00022475"/>
    </source>
</evidence>
<dbReference type="Gene3D" id="1.20.1250.20">
    <property type="entry name" value="MFS general substrate transporter like domains"/>
    <property type="match status" value="1"/>
</dbReference>
<evidence type="ECO:0000256" key="7">
    <source>
        <dbReference type="SAM" id="Phobius"/>
    </source>
</evidence>
<feature type="transmembrane region" description="Helical" evidence="7">
    <location>
        <begin position="282"/>
        <end position="304"/>
    </location>
</feature>
<feature type="transmembrane region" description="Helical" evidence="7">
    <location>
        <begin position="494"/>
        <end position="511"/>
    </location>
</feature>
<keyword evidence="5 7" id="KW-1133">Transmembrane helix</keyword>
<dbReference type="RefSeq" id="WP_021689192.1">
    <property type="nucleotide sequence ID" value="NZ_BASZ01000002.1"/>
</dbReference>
<dbReference type="PANTHER" id="PTHR23501">
    <property type="entry name" value="MAJOR FACILITATOR SUPERFAMILY"/>
    <property type="match status" value="1"/>
</dbReference>
<dbReference type="NCBIfam" id="TIGR00711">
    <property type="entry name" value="efflux_EmrB"/>
    <property type="match status" value="1"/>
</dbReference>
<dbReference type="eggNOG" id="COG2814">
    <property type="taxonomic scope" value="Bacteria"/>
</dbReference>
<dbReference type="CDD" id="cd17503">
    <property type="entry name" value="MFS_LmrB_MDR_like"/>
    <property type="match status" value="1"/>
</dbReference>
<feature type="domain" description="Major facilitator superfamily (MFS) profile" evidence="8">
    <location>
        <begin position="31"/>
        <end position="516"/>
    </location>
</feature>
<dbReference type="PANTHER" id="PTHR23501:SF174">
    <property type="entry name" value="MULTIDRUG EXPORT PROTEIN EMRB-RELATED"/>
    <property type="match status" value="1"/>
</dbReference>
<feature type="transmembrane region" description="Helical" evidence="7">
    <location>
        <begin position="415"/>
        <end position="436"/>
    </location>
</feature>
<evidence type="ECO:0000313" key="9">
    <source>
        <dbReference type="EMBL" id="GAD48285.1"/>
    </source>
</evidence>
<name>U2YIU7_9SPHN</name>
<dbReference type="InterPro" id="IPR011701">
    <property type="entry name" value="MFS"/>
</dbReference>
<protein>
    <submittedName>
        <fullName evidence="9">Putative multidrug resistance protein B</fullName>
    </submittedName>
</protein>
<comment type="caution">
    <text evidence="9">The sequence shown here is derived from an EMBL/GenBank/DDBJ whole genome shotgun (WGS) entry which is preliminary data.</text>
</comment>
<dbReference type="PROSITE" id="PS50850">
    <property type="entry name" value="MFS"/>
    <property type="match status" value="1"/>
</dbReference>
<dbReference type="OrthoDB" id="9812221at2"/>
<keyword evidence="10" id="KW-1185">Reference proteome</keyword>
<proteinExistence type="predicted"/>
<keyword evidence="3" id="KW-1003">Cell membrane</keyword>
<dbReference type="InterPro" id="IPR020846">
    <property type="entry name" value="MFS_dom"/>
</dbReference>
<dbReference type="Proteomes" id="UP000016568">
    <property type="component" value="Unassembled WGS sequence"/>
</dbReference>
<feature type="transmembrane region" description="Helical" evidence="7">
    <location>
        <begin position="30"/>
        <end position="49"/>
    </location>
</feature>
<dbReference type="InterPro" id="IPR036259">
    <property type="entry name" value="MFS_trans_sf"/>
</dbReference>
<dbReference type="InterPro" id="IPR004638">
    <property type="entry name" value="EmrB-like"/>
</dbReference>
<accession>U2YIU7</accession>
<organism evidence="9 10">
    <name type="scientific">Caenibius tardaugens NBRC 16725</name>
    <dbReference type="NCBI Taxonomy" id="1219035"/>
    <lineage>
        <taxon>Bacteria</taxon>
        <taxon>Pseudomonadati</taxon>
        <taxon>Pseudomonadota</taxon>
        <taxon>Alphaproteobacteria</taxon>
        <taxon>Sphingomonadales</taxon>
        <taxon>Erythrobacteraceae</taxon>
        <taxon>Caenibius</taxon>
    </lineage>
</organism>
<dbReference type="EMBL" id="BASZ01000002">
    <property type="protein sequence ID" value="GAD48285.1"/>
    <property type="molecule type" value="Genomic_DNA"/>
</dbReference>
<dbReference type="KEGG" id="ntd:EGO55_01370"/>
<dbReference type="AlphaFoldDB" id="U2YIU7"/>
<dbReference type="GO" id="GO:0005886">
    <property type="term" value="C:plasma membrane"/>
    <property type="evidence" value="ECO:0007669"/>
    <property type="project" value="UniProtKB-SubCell"/>
</dbReference>
<dbReference type="Pfam" id="PF07690">
    <property type="entry name" value="MFS_1"/>
    <property type="match status" value="1"/>
</dbReference>
<feature type="transmembrane region" description="Helical" evidence="7">
    <location>
        <begin position="379"/>
        <end position="403"/>
    </location>
</feature>
<evidence type="ECO:0000256" key="6">
    <source>
        <dbReference type="ARBA" id="ARBA00023136"/>
    </source>
</evidence>
<comment type="subcellular location">
    <subcellularLocation>
        <location evidence="1">Cell membrane</location>
        <topology evidence="1">Multi-pass membrane protein</topology>
    </subcellularLocation>
</comment>
<feature type="transmembrane region" description="Helical" evidence="7">
    <location>
        <begin position="69"/>
        <end position="90"/>
    </location>
</feature>
<evidence type="ECO:0000256" key="4">
    <source>
        <dbReference type="ARBA" id="ARBA00022692"/>
    </source>
</evidence>
<keyword evidence="4 7" id="KW-0812">Transmembrane</keyword>
<dbReference type="Gene3D" id="1.20.1720.10">
    <property type="entry name" value="Multidrug resistance protein D"/>
    <property type="match status" value="1"/>
</dbReference>
<feature type="transmembrane region" description="Helical" evidence="7">
    <location>
        <begin position="215"/>
        <end position="234"/>
    </location>
</feature>
<keyword evidence="6 7" id="KW-0472">Membrane</keyword>